<sequence>MTDPTQSVPAAPAAAWSARQPWPRNAGGEWLIGGQPLSQVVDSVGGTPCYLYDRARLGARVDQLRATLPDAVRLHYAMKANPMPALVCHMAGLVDGIDVASRGELRVALDSGMPATRISFAGPGKSALELQQSVAAGILVNLESFRELDILASASAAWGLPARVAVRVNLPFELRASGMKMSGGARPFGIDAERVPEMLAAIAARGLAFEGFHLYAGSQNLRPAAIIEAQTLSYELVLGWLDHCPAAPRTLNLGGGFGIPYTLNDTPLDIEPVAAHLERLVERARRDMPAAHLALELGRYLVGEAGLYVTRVVDRKVSRGQVFLVVDGGMHQHLAASGNFGQVMRRNYPVAINRGGAGRETASVVGPLCTPLDLLADRAELAVADVGDLVVVFQSGAYGRSASPREFLGHADVAEALV</sequence>
<evidence type="ECO:0000259" key="7">
    <source>
        <dbReference type="Pfam" id="PF02784"/>
    </source>
</evidence>
<feature type="active site" description="Proton donor" evidence="3">
    <location>
        <position position="369"/>
    </location>
</feature>
<dbReference type="EMBL" id="FOVF01000002">
    <property type="protein sequence ID" value="SFM99802.1"/>
    <property type="molecule type" value="Genomic_DNA"/>
</dbReference>
<dbReference type="Pfam" id="PF00278">
    <property type="entry name" value="Orn_DAP_Arg_deC"/>
    <property type="match status" value="1"/>
</dbReference>
<dbReference type="RefSeq" id="WP_092404198.1">
    <property type="nucleotide sequence ID" value="NZ_FOVF01000002.1"/>
</dbReference>
<evidence type="ECO:0000313" key="8">
    <source>
        <dbReference type="EMBL" id="SFM99802.1"/>
    </source>
</evidence>
<evidence type="ECO:0000259" key="6">
    <source>
        <dbReference type="Pfam" id="PF00278"/>
    </source>
</evidence>
<name>A0A1I4VF41_9GAMM</name>
<protein>
    <submittedName>
        <fullName evidence="8">Diaminopimelate decarboxylase</fullName>
    </submittedName>
</protein>
<dbReference type="InterPro" id="IPR022644">
    <property type="entry name" value="De-COase2_N"/>
</dbReference>
<dbReference type="PANTHER" id="PTHR43727:SF2">
    <property type="entry name" value="GROUP IV DECARBOXYLASE"/>
    <property type="match status" value="1"/>
</dbReference>
<dbReference type="InterPro" id="IPR022643">
    <property type="entry name" value="De-COase2_C"/>
</dbReference>
<dbReference type="SUPFAM" id="SSF50621">
    <property type="entry name" value="Alanine racemase C-terminal domain-like"/>
    <property type="match status" value="1"/>
</dbReference>
<evidence type="ECO:0000256" key="4">
    <source>
        <dbReference type="RuleBase" id="RU003737"/>
    </source>
</evidence>
<dbReference type="OrthoDB" id="9802241at2"/>
<comment type="cofactor">
    <cofactor evidence="1 3">
        <name>pyridoxal 5'-phosphate</name>
        <dbReference type="ChEBI" id="CHEBI:597326"/>
    </cofactor>
</comment>
<dbReference type="SUPFAM" id="SSF51419">
    <property type="entry name" value="PLP-binding barrel"/>
    <property type="match status" value="1"/>
</dbReference>
<dbReference type="GO" id="GO:0008836">
    <property type="term" value="F:diaminopimelate decarboxylase activity"/>
    <property type="evidence" value="ECO:0007669"/>
    <property type="project" value="TreeGrafter"/>
</dbReference>
<dbReference type="InterPro" id="IPR002433">
    <property type="entry name" value="Orn_de-COase"/>
</dbReference>
<evidence type="ECO:0000256" key="5">
    <source>
        <dbReference type="SAM" id="MobiDB-lite"/>
    </source>
</evidence>
<dbReference type="InterPro" id="IPR009006">
    <property type="entry name" value="Ala_racemase/Decarboxylase_C"/>
</dbReference>
<dbReference type="Gene3D" id="2.40.37.10">
    <property type="entry name" value="Lyase, Ornithine Decarboxylase, Chain A, domain 1"/>
    <property type="match status" value="1"/>
</dbReference>
<dbReference type="InterPro" id="IPR017530">
    <property type="entry name" value="DCO2ase_PEP1"/>
</dbReference>
<keyword evidence="9" id="KW-1185">Reference proteome</keyword>
<feature type="domain" description="Orn/DAP/Arg decarboxylase 2 N-terminal" evidence="7">
    <location>
        <begin position="57"/>
        <end position="302"/>
    </location>
</feature>
<dbReference type="InterPro" id="IPR029066">
    <property type="entry name" value="PLP-binding_barrel"/>
</dbReference>
<feature type="domain" description="Orn/DAP/Arg decarboxylase 2 C-terminal" evidence="6">
    <location>
        <begin position="50"/>
        <end position="396"/>
    </location>
</feature>
<dbReference type="GO" id="GO:0009089">
    <property type="term" value="P:lysine biosynthetic process via diaminopimelate"/>
    <property type="evidence" value="ECO:0007669"/>
    <property type="project" value="TreeGrafter"/>
</dbReference>
<evidence type="ECO:0000256" key="3">
    <source>
        <dbReference type="PIRSR" id="PIRSR600183-50"/>
    </source>
</evidence>
<dbReference type="InterPro" id="IPR000183">
    <property type="entry name" value="Orn/DAP/Arg_de-COase"/>
</dbReference>
<feature type="region of interest" description="Disordered" evidence="5">
    <location>
        <begin position="1"/>
        <end position="21"/>
    </location>
</feature>
<organism evidence="8 9">
    <name type="scientific">Dokdonella immobilis</name>
    <dbReference type="NCBI Taxonomy" id="578942"/>
    <lineage>
        <taxon>Bacteria</taxon>
        <taxon>Pseudomonadati</taxon>
        <taxon>Pseudomonadota</taxon>
        <taxon>Gammaproteobacteria</taxon>
        <taxon>Lysobacterales</taxon>
        <taxon>Rhodanobacteraceae</taxon>
        <taxon>Dokdonella</taxon>
    </lineage>
</organism>
<dbReference type="CDD" id="cd06839">
    <property type="entry name" value="PLPDE_III_Btrk_like"/>
    <property type="match status" value="1"/>
</dbReference>
<dbReference type="PRINTS" id="PR01182">
    <property type="entry name" value="ORNDCRBXLASE"/>
</dbReference>
<comment type="similarity">
    <text evidence="4">Belongs to the Orn/Lys/Arg decarboxylase class-II family.</text>
</comment>
<dbReference type="Pfam" id="PF02784">
    <property type="entry name" value="Orn_Arg_deC_N"/>
    <property type="match status" value="1"/>
</dbReference>
<dbReference type="Proteomes" id="UP000198575">
    <property type="component" value="Unassembled WGS sequence"/>
</dbReference>
<dbReference type="STRING" id="578942.SAMN05216289_10229"/>
<gene>
    <name evidence="8" type="ORF">SAMN05216289_10229</name>
</gene>
<dbReference type="AlphaFoldDB" id="A0A1I4VF41"/>
<dbReference type="PRINTS" id="PR01179">
    <property type="entry name" value="ODADCRBXLASE"/>
</dbReference>
<evidence type="ECO:0000256" key="2">
    <source>
        <dbReference type="ARBA" id="ARBA00022898"/>
    </source>
</evidence>
<keyword evidence="2 3" id="KW-0663">Pyridoxal phosphate</keyword>
<dbReference type="GO" id="GO:0006596">
    <property type="term" value="P:polyamine biosynthetic process"/>
    <property type="evidence" value="ECO:0007669"/>
    <property type="project" value="InterPro"/>
</dbReference>
<dbReference type="Gene3D" id="3.20.20.10">
    <property type="entry name" value="Alanine racemase"/>
    <property type="match status" value="1"/>
</dbReference>
<evidence type="ECO:0000256" key="1">
    <source>
        <dbReference type="ARBA" id="ARBA00001933"/>
    </source>
</evidence>
<dbReference type="PANTHER" id="PTHR43727">
    <property type="entry name" value="DIAMINOPIMELATE DECARBOXYLASE"/>
    <property type="match status" value="1"/>
</dbReference>
<dbReference type="NCBIfam" id="TIGR03099">
    <property type="entry name" value="dCO2ase_PEP1"/>
    <property type="match status" value="1"/>
</dbReference>
<feature type="modified residue" description="N6-(pyridoxal phosphate)lysine" evidence="3">
    <location>
        <position position="79"/>
    </location>
</feature>
<evidence type="ECO:0000313" key="9">
    <source>
        <dbReference type="Proteomes" id="UP000198575"/>
    </source>
</evidence>
<accession>A0A1I4VF41</accession>
<proteinExistence type="inferred from homology"/>
<reference evidence="8 9" key="1">
    <citation type="submission" date="2016-10" db="EMBL/GenBank/DDBJ databases">
        <authorList>
            <person name="de Groot N.N."/>
        </authorList>
    </citation>
    <scope>NUCLEOTIDE SEQUENCE [LARGE SCALE GENOMIC DNA]</scope>
    <source>
        <strain evidence="8 9">CGMCC 1.7659</strain>
    </source>
</reference>